<keyword evidence="3" id="KW-1185">Reference proteome</keyword>
<dbReference type="CDD" id="cd11586">
    <property type="entry name" value="VbhA_like"/>
    <property type="match status" value="1"/>
</dbReference>
<dbReference type="Pfam" id="PF18495">
    <property type="entry name" value="VbhA"/>
    <property type="match status" value="1"/>
</dbReference>
<evidence type="ECO:0000259" key="1">
    <source>
        <dbReference type="Pfam" id="PF18495"/>
    </source>
</evidence>
<dbReference type="Proteomes" id="UP001595961">
    <property type="component" value="Unassembled WGS sequence"/>
</dbReference>
<dbReference type="InterPro" id="IPR033788">
    <property type="entry name" value="VbhA-like"/>
</dbReference>
<comment type="caution">
    <text evidence="2">The sequence shown here is derived from an EMBL/GenBank/DDBJ whole genome shotgun (WGS) entry which is preliminary data.</text>
</comment>
<reference evidence="3" key="1">
    <citation type="journal article" date="2019" name="Int. J. Syst. Evol. Microbiol.">
        <title>The Global Catalogue of Microorganisms (GCM) 10K type strain sequencing project: providing services to taxonomists for standard genome sequencing and annotation.</title>
        <authorList>
            <consortium name="The Broad Institute Genomics Platform"/>
            <consortium name="The Broad Institute Genome Sequencing Center for Infectious Disease"/>
            <person name="Wu L."/>
            <person name="Ma J."/>
        </authorList>
    </citation>
    <scope>NUCLEOTIDE SEQUENCE [LARGE SCALE GENOMIC DNA]</scope>
    <source>
        <strain evidence="3">CCM 4481</strain>
    </source>
</reference>
<dbReference type="InterPro" id="IPR043038">
    <property type="entry name" value="VbhA_sf"/>
</dbReference>
<evidence type="ECO:0000313" key="3">
    <source>
        <dbReference type="Proteomes" id="UP001595961"/>
    </source>
</evidence>
<evidence type="ECO:0000313" key="2">
    <source>
        <dbReference type="EMBL" id="MFC4527031.1"/>
    </source>
</evidence>
<dbReference type="EMBL" id="JBHSGA010000017">
    <property type="protein sequence ID" value="MFC4527031.1"/>
    <property type="molecule type" value="Genomic_DNA"/>
</dbReference>
<proteinExistence type="predicted"/>
<accession>A0ABV9C298</accession>
<name>A0ABV9C298_9GAMM</name>
<dbReference type="Gene3D" id="1.10.8.1050">
    <property type="entry name" value="Antitoxin VbhA-like"/>
    <property type="match status" value="1"/>
</dbReference>
<dbReference type="InterPro" id="IPR041535">
    <property type="entry name" value="VbhA"/>
</dbReference>
<protein>
    <submittedName>
        <fullName evidence="2">Antitoxin VbhA family protein</fullName>
    </submittedName>
</protein>
<dbReference type="RefSeq" id="WP_266148933.1">
    <property type="nucleotide sequence ID" value="NZ_CP064028.1"/>
</dbReference>
<sequence>MNKTVGYTLDRVHAALHGKFDADDLSEDEADIFMDMFAAYLMAPNPESDALAAKMRAEGGYVGLDDQGDLVRMLPGGGMEVIEGGEAARQRRQECVNYALATVALEGFTPDDATKERTRRYVAGEITLAELVALKPE</sequence>
<gene>
    <name evidence="2" type="ORF">ACFO5W_10350</name>
</gene>
<organism evidence="2 3">
    <name type="scientific">Dyella halodurans</name>
    <dbReference type="NCBI Taxonomy" id="1920171"/>
    <lineage>
        <taxon>Bacteria</taxon>
        <taxon>Pseudomonadati</taxon>
        <taxon>Pseudomonadota</taxon>
        <taxon>Gammaproteobacteria</taxon>
        <taxon>Lysobacterales</taxon>
        <taxon>Rhodanobacteraceae</taxon>
        <taxon>Dyella</taxon>
    </lineage>
</organism>
<feature type="domain" description="Antitoxin VbhA" evidence="1">
    <location>
        <begin position="96"/>
        <end position="133"/>
    </location>
</feature>